<reference evidence="1 2" key="1">
    <citation type="submission" date="2018-07" db="EMBL/GenBank/DDBJ databases">
        <authorList>
            <person name="Meiner R.S."/>
            <person name="Sylvain J.A."/>
            <person name="Moraes M."/>
            <person name="Washington J.M."/>
            <person name="Garlena R.A."/>
            <person name="Russell D.A."/>
            <person name="Pope W.H."/>
            <person name="Jacobs-Sera D."/>
            <person name="Hatfull G.F."/>
        </authorList>
    </citation>
    <scope>NUCLEOTIDE SEQUENCE [LARGE SCALE GENOMIC DNA]</scope>
</reference>
<organism evidence="1 2">
    <name type="scientific">Gordonia phage Ashertheman</name>
    <dbReference type="NCBI Taxonomy" id="2301692"/>
    <lineage>
        <taxon>Viruses</taxon>
        <taxon>Duplodnaviria</taxon>
        <taxon>Heunggongvirae</taxon>
        <taxon>Uroviricota</taxon>
        <taxon>Caudoviricetes</taxon>
        <taxon>Stackebrandtviridae</taxon>
        <taxon>Schenleyvirinae</taxon>
        <taxon>Kroosvirus</taxon>
        <taxon>Kroosvirus ashertheman</taxon>
    </lineage>
</organism>
<evidence type="ECO:0000313" key="1">
    <source>
        <dbReference type="EMBL" id="AXQ62910.1"/>
    </source>
</evidence>
<protein>
    <submittedName>
        <fullName evidence="1">Uncharacterized protein</fullName>
    </submittedName>
</protein>
<gene>
    <name evidence="1" type="primary">3</name>
    <name evidence="1" type="ORF">SEA_ASHERTHEMAN_3</name>
</gene>
<dbReference type="GeneID" id="63026304"/>
<dbReference type="EMBL" id="MH651168">
    <property type="protein sequence ID" value="AXQ62910.1"/>
    <property type="molecule type" value="Genomic_DNA"/>
</dbReference>
<proteinExistence type="predicted"/>
<name>A0A385DTU9_9CAUD</name>
<keyword evidence="2" id="KW-1185">Reference proteome</keyword>
<sequence length="100" mass="10628">MTAQQMLTMTESDANYAKAAELVIAALAGTDRDNPKTAEQILAITGELPLVNSGGQAKPADLVDVKARTNRISVVGPSNDWAGYFAGGYYLVRVRNNGRS</sequence>
<evidence type="ECO:0000313" key="2">
    <source>
        <dbReference type="Proteomes" id="UP000263262"/>
    </source>
</evidence>
<dbReference type="RefSeq" id="YP_010001796.1">
    <property type="nucleotide sequence ID" value="NC_053237.1"/>
</dbReference>
<accession>A0A385DTU9</accession>
<dbReference type="KEGG" id="vg:63026304"/>
<dbReference type="Proteomes" id="UP000263262">
    <property type="component" value="Segment"/>
</dbReference>